<dbReference type="InterPro" id="IPR055204">
    <property type="entry name" value="HNRNPL_RRM"/>
</dbReference>
<dbReference type="InterPro" id="IPR035979">
    <property type="entry name" value="RBD_domain_sf"/>
</dbReference>
<dbReference type="CDD" id="cd12425">
    <property type="entry name" value="RRM4_PTBP1_like"/>
    <property type="match status" value="1"/>
</dbReference>
<dbReference type="Pfam" id="PF22976">
    <property type="entry name" value="RRM_10"/>
    <property type="match status" value="1"/>
</dbReference>
<feature type="domain" description="RRM" evidence="5">
    <location>
        <begin position="32"/>
        <end position="106"/>
    </location>
</feature>
<dbReference type="GO" id="GO:0006397">
    <property type="term" value="P:mRNA processing"/>
    <property type="evidence" value="ECO:0007669"/>
    <property type="project" value="InterPro"/>
</dbReference>
<feature type="domain" description="RRM" evidence="5">
    <location>
        <begin position="289"/>
        <end position="363"/>
    </location>
</feature>
<dbReference type="InterPro" id="IPR006536">
    <property type="entry name" value="HnRNP-L/PTB"/>
</dbReference>
<organism evidence="6 7">
    <name type="scientific">Bombyx mori</name>
    <name type="common">Silk moth</name>
    <dbReference type="NCBI Taxonomy" id="7091"/>
    <lineage>
        <taxon>Eukaryota</taxon>
        <taxon>Metazoa</taxon>
        <taxon>Ecdysozoa</taxon>
        <taxon>Arthropoda</taxon>
        <taxon>Hexapoda</taxon>
        <taxon>Insecta</taxon>
        <taxon>Pterygota</taxon>
        <taxon>Neoptera</taxon>
        <taxon>Endopterygota</taxon>
        <taxon>Lepidoptera</taxon>
        <taxon>Glossata</taxon>
        <taxon>Ditrysia</taxon>
        <taxon>Bombycoidea</taxon>
        <taxon>Bombycidae</taxon>
        <taxon>Bombycinae</taxon>
        <taxon>Bombyx</taxon>
    </lineage>
</organism>
<dbReference type="InterPro" id="IPR012677">
    <property type="entry name" value="Nucleotide-bd_a/b_plait_sf"/>
</dbReference>
<evidence type="ECO:0000256" key="1">
    <source>
        <dbReference type="ARBA" id="ARBA00022553"/>
    </source>
</evidence>
<evidence type="ECO:0000256" key="2">
    <source>
        <dbReference type="ARBA" id="ARBA00022737"/>
    </source>
</evidence>
<feature type="domain" description="RRM" evidence="5">
    <location>
        <begin position="406"/>
        <end position="481"/>
    </location>
</feature>
<dbReference type="Pfam" id="PF13893">
    <property type="entry name" value="RRM_5"/>
    <property type="match status" value="1"/>
</dbReference>
<dbReference type="Proteomes" id="UP000005204">
    <property type="component" value="Unassembled WGS sequence"/>
</dbReference>
<feature type="domain" description="RRM" evidence="5">
    <location>
        <begin position="125"/>
        <end position="201"/>
    </location>
</feature>
<dbReference type="SMART" id="SM00360">
    <property type="entry name" value="RRM"/>
    <property type="match status" value="4"/>
</dbReference>
<dbReference type="AlphaFoldDB" id="A0A8R2R2D8"/>
<dbReference type="PANTHER" id="PTHR15592">
    <property type="entry name" value="MATRIN 3/NUCLEAR PROTEIN 220-RELATED"/>
    <property type="match status" value="1"/>
</dbReference>
<dbReference type="GO" id="GO:0003723">
    <property type="term" value="F:RNA binding"/>
    <property type="evidence" value="ECO:0007669"/>
    <property type="project" value="UniProtKB-UniRule"/>
</dbReference>
<dbReference type="Pfam" id="PF11835">
    <property type="entry name" value="RRM_8"/>
    <property type="match status" value="1"/>
</dbReference>
<protein>
    <recommendedName>
        <fullName evidence="5">RRM domain-containing protein</fullName>
    </recommendedName>
</protein>
<keyword evidence="7" id="KW-1185">Reference proteome</keyword>
<evidence type="ECO:0000313" key="6">
    <source>
        <dbReference type="EnsemblMetazoa" id="XP_037874941.1"/>
    </source>
</evidence>
<dbReference type="NCBIfam" id="TIGR01649">
    <property type="entry name" value="hnRNP-L_PTB"/>
    <property type="match status" value="1"/>
</dbReference>
<dbReference type="SUPFAM" id="SSF54928">
    <property type="entry name" value="RNA-binding domain, RBD"/>
    <property type="match status" value="3"/>
</dbReference>
<sequence>MAPAAPHHADNNNQDSAAKKVKLEQNVGKPSRVIHIRNIPNETTEAEIIQLGLPFGRVTNVLVLKGKNQAFLEMAEEISAVAMVAYFGGCVAQLRGRAVYVQFSNHKELKTDQTHSNAGGPNTVLRVIIEHMLYPIVLDVLYSIFQRYGKVLKIVTFTKNNSFQALIQYPDTVSAQTAKTALDGQNIYNGCCTLRIDYSKMTCLNVKYNNDKSRDYTNPTLPSGDGDAHQLLTSGGVLAPQFLGLGSGLASPYGVGVGGVGLPAFGALTLTPASPALRALAAPPLPLATVLLVSNLNEEMVTPDALFTLFGVYGDVQRVKILYNKKDSALIQMAEPHQAHLALTHMDKLRVFGKAMRVMLSKHQTVQLPKEGQPDAGLTRDYSQSPLHRFKKPGSKNYQNIYPPSATLHLSNIPATVTEEDIKDAFSKRGFTIKAFKFFPKDRKMALVQLSSIDDAVTALIKMHNYQLSESNHLRVSFSKSSI</sequence>
<keyword evidence="1" id="KW-0597">Phosphoprotein</keyword>
<dbReference type="PROSITE" id="PS50102">
    <property type="entry name" value="RRM"/>
    <property type="match status" value="4"/>
</dbReference>
<dbReference type="FunFam" id="3.30.70.330:FF:000036">
    <property type="entry name" value="polypyrimidine tract-binding protein 1 isoform X2"/>
    <property type="match status" value="1"/>
</dbReference>
<evidence type="ECO:0000259" key="5">
    <source>
        <dbReference type="PROSITE" id="PS50102"/>
    </source>
</evidence>
<dbReference type="InterPro" id="IPR000504">
    <property type="entry name" value="RRM_dom"/>
</dbReference>
<dbReference type="FunFam" id="3.30.70.330:FF:000018">
    <property type="entry name" value="Polypyrimidine tract-binding protein 2 isoform 1"/>
    <property type="match status" value="1"/>
</dbReference>
<reference evidence="6" key="2">
    <citation type="submission" date="2022-06" db="UniProtKB">
        <authorList>
            <consortium name="EnsemblMetazoa"/>
        </authorList>
    </citation>
    <scope>IDENTIFICATION</scope>
    <source>
        <strain evidence="6">p50T (Dazao)</strain>
    </source>
</reference>
<dbReference type="FunFam" id="3.30.70.330:FF:000341">
    <property type="entry name" value="Hephaestus, isoform C"/>
    <property type="match status" value="1"/>
</dbReference>
<accession>A0A8R2R2D8</accession>
<dbReference type="CDD" id="cd12693">
    <property type="entry name" value="RRM2_PTBP1_like"/>
    <property type="match status" value="1"/>
</dbReference>
<dbReference type="InterPro" id="IPR021790">
    <property type="entry name" value="PTBP1-like_RRM2"/>
</dbReference>
<dbReference type="GO" id="GO:0005634">
    <property type="term" value="C:nucleus"/>
    <property type="evidence" value="ECO:0007669"/>
    <property type="project" value="InterPro"/>
</dbReference>
<proteinExistence type="predicted"/>
<evidence type="ECO:0000256" key="4">
    <source>
        <dbReference type="PROSITE-ProRule" id="PRU00176"/>
    </source>
</evidence>
<evidence type="ECO:0000313" key="7">
    <source>
        <dbReference type="Proteomes" id="UP000005204"/>
    </source>
</evidence>
<dbReference type="Gene3D" id="3.30.70.330">
    <property type="match status" value="4"/>
</dbReference>
<name>A0A8R2R2D8_BOMMO</name>
<dbReference type="EnsemblMetazoa" id="XM_038019013.1">
    <property type="protein sequence ID" value="XP_037874941.1"/>
    <property type="gene ID" value="LOC101740192"/>
</dbReference>
<evidence type="ECO:0000256" key="3">
    <source>
        <dbReference type="ARBA" id="ARBA00022884"/>
    </source>
</evidence>
<reference evidence="7" key="1">
    <citation type="journal article" date="2008" name="Insect Biochem. Mol. Biol.">
        <title>The genome of a lepidopteran model insect, the silkworm Bombyx mori.</title>
        <authorList>
            <consortium name="International Silkworm Genome Consortium"/>
        </authorList>
    </citation>
    <scope>NUCLEOTIDE SEQUENCE [LARGE SCALE GENOMIC DNA]</scope>
    <source>
        <strain evidence="7">p50T</strain>
    </source>
</reference>
<keyword evidence="2" id="KW-0677">Repeat</keyword>
<keyword evidence="3 4" id="KW-0694">RNA-binding</keyword>
<dbReference type="CDD" id="cd12423">
    <property type="entry name" value="RRM3_PTBP1_like"/>
    <property type="match status" value="1"/>
</dbReference>